<dbReference type="SUPFAM" id="SSF48452">
    <property type="entry name" value="TPR-like"/>
    <property type="match status" value="2"/>
</dbReference>
<dbReference type="Gene3D" id="1.10.10.10">
    <property type="entry name" value="Winged helix-like DNA-binding domain superfamily/Winged helix DNA-binding domain"/>
    <property type="match status" value="1"/>
</dbReference>
<dbReference type="AlphaFoldDB" id="A0A2P8E3I1"/>
<dbReference type="PANTHER" id="PTHR44688">
    <property type="entry name" value="DNA-BINDING TRANSCRIPTIONAL ACTIVATOR DEVR_DOSR"/>
    <property type="match status" value="1"/>
</dbReference>
<reference evidence="5 6" key="1">
    <citation type="submission" date="2018-03" db="EMBL/GenBank/DDBJ databases">
        <title>Genomic Encyclopedia of Archaeal and Bacterial Type Strains, Phase II (KMG-II): from individual species to whole genera.</title>
        <authorList>
            <person name="Goeker M."/>
        </authorList>
    </citation>
    <scope>NUCLEOTIDE SEQUENCE [LARGE SCALE GENOMIC DNA]</scope>
    <source>
        <strain evidence="5 6">DSM 45211</strain>
    </source>
</reference>
<dbReference type="PRINTS" id="PR00038">
    <property type="entry name" value="HTHLUXR"/>
</dbReference>
<dbReference type="PANTHER" id="PTHR44688:SF16">
    <property type="entry name" value="DNA-BINDING TRANSCRIPTIONAL ACTIVATOR DEVR_DOSR"/>
    <property type="match status" value="1"/>
</dbReference>
<dbReference type="EMBL" id="PYGE01000006">
    <property type="protein sequence ID" value="PSL04006.1"/>
    <property type="molecule type" value="Genomic_DNA"/>
</dbReference>
<evidence type="ECO:0000313" key="6">
    <source>
        <dbReference type="Proteomes" id="UP000243528"/>
    </source>
</evidence>
<accession>A0A2P8E3I1</accession>
<name>A0A2P8E3I1_9ACTN</name>
<comment type="caution">
    <text evidence="5">The sequence shown here is derived from an EMBL/GenBank/DDBJ whole genome shotgun (WGS) entry which is preliminary data.</text>
</comment>
<dbReference type="InterPro" id="IPR036388">
    <property type="entry name" value="WH-like_DNA-bd_sf"/>
</dbReference>
<dbReference type="InterPro" id="IPR016032">
    <property type="entry name" value="Sig_transdc_resp-reg_C-effctor"/>
</dbReference>
<proteinExistence type="predicted"/>
<dbReference type="InterPro" id="IPR011990">
    <property type="entry name" value="TPR-like_helical_dom_sf"/>
</dbReference>
<keyword evidence="3" id="KW-0804">Transcription</keyword>
<gene>
    <name evidence="5" type="ORF">CLV30_1068</name>
</gene>
<dbReference type="Gene3D" id="1.25.40.10">
    <property type="entry name" value="Tetratricopeptide repeat domain"/>
    <property type="match status" value="2"/>
</dbReference>
<dbReference type="SUPFAM" id="SSF46894">
    <property type="entry name" value="C-terminal effector domain of the bipartite response regulators"/>
    <property type="match status" value="1"/>
</dbReference>
<dbReference type="Proteomes" id="UP000243528">
    <property type="component" value="Unassembled WGS sequence"/>
</dbReference>
<organism evidence="5 6">
    <name type="scientific">Haloactinopolyspora alba</name>
    <dbReference type="NCBI Taxonomy" id="648780"/>
    <lineage>
        <taxon>Bacteria</taxon>
        <taxon>Bacillati</taxon>
        <taxon>Actinomycetota</taxon>
        <taxon>Actinomycetes</taxon>
        <taxon>Jiangellales</taxon>
        <taxon>Jiangellaceae</taxon>
        <taxon>Haloactinopolyspora</taxon>
    </lineage>
</organism>
<dbReference type="Pfam" id="PF00196">
    <property type="entry name" value="GerE"/>
    <property type="match status" value="1"/>
</dbReference>
<dbReference type="CDD" id="cd06170">
    <property type="entry name" value="LuxR_C_like"/>
    <property type="match status" value="1"/>
</dbReference>
<evidence type="ECO:0000256" key="2">
    <source>
        <dbReference type="ARBA" id="ARBA00023125"/>
    </source>
</evidence>
<dbReference type="PROSITE" id="PS50043">
    <property type="entry name" value="HTH_LUXR_2"/>
    <property type="match status" value="1"/>
</dbReference>
<evidence type="ECO:0000259" key="4">
    <source>
        <dbReference type="PROSITE" id="PS50043"/>
    </source>
</evidence>
<protein>
    <submittedName>
        <fullName evidence="5">DNA-binding NarL/FixJ family response regulator</fullName>
    </submittedName>
</protein>
<keyword evidence="2 5" id="KW-0238">DNA-binding</keyword>
<evidence type="ECO:0000313" key="5">
    <source>
        <dbReference type="EMBL" id="PSL04006.1"/>
    </source>
</evidence>
<dbReference type="GO" id="GO:0003677">
    <property type="term" value="F:DNA binding"/>
    <property type="evidence" value="ECO:0007669"/>
    <property type="project" value="UniProtKB-KW"/>
</dbReference>
<feature type="domain" description="HTH luxR-type" evidence="4">
    <location>
        <begin position="476"/>
        <end position="541"/>
    </location>
</feature>
<evidence type="ECO:0000256" key="3">
    <source>
        <dbReference type="ARBA" id="ARBA00023163"/>
    </source>
</evidence>
<keyword evidence="6" id="KW-1185">Reference proteome</keyword>
<sequence>MVGELTEQGNAALASCDWSTARECFERAREVRETPEVLDGLGRAVYWQGEYQHALHLRERAYAGYRRRDDRRSAGLVAVQVAQLYGLISGNAAAVDGWLGHARRMLADGGDCVERGWLELFLGCVTSDPAERERRTRSAAAAGRRLRSPDLEFDALGYLGLARLEAGAVDEGMRLMDEAVAAVASGLVGDAWAAGEIYCTLFHGCEMVLDVRRAEQWMRAVDAYVERTGELPISAICRMHYGGLLMAAGRWDEADHELTEALRIYRNTSWGTRFEPLLRLADLRVRQGRFDEAERLMDGFEDHGSAAGPRARLLLVQGEPRLARSVVDRALGDGCWLSTAPMVALRVEVALACDAVDEARADADDLARLAADTDSTWLRGLAALSQARVMLAAADDPAKAQVELEGALAAFAESGLPFELATARLDLAALLVDTTPEVARSHARYAADGFLRLGARREADVAAHLLRRLGEPTRKAPRPDGVLTERQNDVLRLLAEGLSNTEIARRLVISPRTAEHHVGNILSALGLRSRAEAAAYLLRHPQQD</sequence>
<dbReference type="SMART" id="SM00421">
    <property type="entry name" value="HTH_LUXR"/>
    <property type="match status" value="1"/>
</dbReference>
<dbReference type="GO" id="GO:0006355">
    <property type="term" value="P:regulation of DNA-templated transcription"/>
    <property type="evidence" value="ECO:0007669"/>
    <property type="project" value="InterPro"/>
</dbReference>
<keyword evidence="1" id="KW-0805">Transcription regulation</keyword>
<dbReference type="InterPro" id="IPR000792">
    <property type="entry name" value="Tscrpt_reg_LuxR_C"/>
</dbReference>
<evidence type="ECO:0000256" key="1">
    <source>
        <dbReference type="ARBA" id="ARBA00023015"/>
    </source>
</evidence>